<dbReference type="GO" id="GO:0017057">
    <property type="term" value="F:6-phosphogluconolactonase activity"/>
    <property type="evidence" value="ECO:0007669"/>
    <property type="project" value="TreeGrafter"/>
</dbReference>
<dbReference type="InterPro" id="IPR019405">
    <property type="entry name" value="Lactonase_7-beta_prop"/>
</dbReference>
<evidence type="ECO:0000313" key="2">
    <source>
        <dbReference type="EMBL" id="TRM59001.1"/>
    </source>
</evidence>
<organism evidence="2 3">
    <name type="scientific">Schizophyllum amplum</name>
    <dbReference type="NCBI Taxonomy" id="97359"/>
    <lineage>
        <taxon>Eukaryota</taxon>
        <taxon>Fungi</taxon>
        <taxon>Dikarya</taxon>
        <taxon>Basidiomycota</taxon>
        <taxon>Agaricomycotina</taxon>
        <taxon>Agaricomycetes</taxon>
        <taxon>Agaricomycetidae</taxon>
        <taxon>Agaricales</taxon>
        <taxon>Schizophyllaceae</taxon>
        <taxon>Schizophyllum</taxon>
    </lineage>
</organism>
<proteinExistence type="inferred from homology"/>
<dbReference type="EMBL" id="VDMD01000031">
    <property type="protein sequence ID" value="TRM59001.1"/>
    <property type="molecule type" value="Genomic_DNA"/>
</dbReference>
<protein>
    <submittedName>
        <fullName evidence="2">Lactonase, 7-bladed beta-propeller-domain-containing protein</fullName>
    </submittedName>
</protein>
<dbReference type="Proteomes" id="UP000320762">
    <property type="component" value="Unassembled WGS sequence"/>
</dbReference>
<dbReference type="SUPFAM" id="SSF51004">
    <property type="entry name" value="C-terminal (heme d1) domain of cytochrome cd1-nitrite reductase"/>
    <property type="match status" value="1"/>
</dbReference>
<dbReference type="Pfam" id="PF10282">
    <property type="entry name" value="Lactonase"/>
    <property type="match status" value="1"/>
</dbReference>
<name>A0A550C2H2_9AGAR</name>
<evidence type="ECO:0000256" key="1">
    <source>
        <dbReference type="ARBA" id="ARBA00005564"/>
    </source>
</evidence>
<dbReference type="PANTHER" id="PTHR30344">
    <property type="entry name" value="6-PHOSPHOGLUCONOLACTONASE-RELATED"/>
    <property type="match status" value="1"/>
</dbReference>
<dbReference type="OrthoDB" id="9972196at2759"/>
<gene>
    <name evidence="2" type="ORF">BD626DRAFT_509414</name>
</gene>
<keyword evidence="3" id="KW-1185">Reference proteome</keyword>
<dbReference type="PANTHER" id="PTHR30344:SF7">
    <property type="entry name" value="DUF2415 DOMAIN-CONTAINING PROTEIN"/>
    <property type="match status" value="1"/>
</dbReference>
<dbReference type="InterPro" id="IPR050282">
    <property type="entry name" value="Cycloisomerase_2"/>
</dbReference>
<reference evidence="2 3" key="1">
    <citation type="journal article" date="2019" name="New Phytol.">
        <title>Comparative genomics reveals unique wood-decay strategies and fruiting body development in the Schizophyllaceae.</title>
        <authorList>
            <person name="Almasi E."/>
            <person name="Sahu N."/>
            <person name="Krizsan K."/>
            <person name="Balint B."/>
            <person name="Kovacs G.M."/>
            <person name="Kiss B."/>
            <person name="Cseklye J."/>
            <person name="Drula E."/>
            <person name="Henrissat B."/>
            <person name="Nagy I."/>
            <person name="Chovatia M."/>
            <person name="Adam C."/>
            <person name="LaButti K."/>
            <person name="Lipzen A."/>
            <person name="Riley R."/>
            <person name="Grigoriev I.V."/>
            <person name="Nagy L.G."/>
        </authorList>
    </citation>
    <scope>NUCLEOTIDE SEQUENCE [LARGE SCALE GENOMIC DNA]</scope>
    <source>
        <strain evidence="2 3">NL-1724</strain>
    </source>
</reference>
<dbReference type="InterPro" id="IPR011048">
    <property type="entry name" value="Haem_d1_sf"/>
</dbReference>
<accession>A0A550C2H2</accession>
<dbReference type="Gene3D" id="2.130.10.10">
    <property type="entry name" value="YVTN repeat-like/Quinoprotein amine dehydrogenase"/>
    <property type="match status" value="1"/>
</dbReference>
<dbReference type="AlphaFoldDB" id="A0A550C2H2"/>
<dbReference type="InterPro" id="IPR015943">
    <property type="entry name" value="WD40/YVTN_repeat-like_dom_sf"/>
</dbReference>
<evidence type="ECO:0000313" key="3">
    <source>
        <dbReference type="Proteomes" id="UP000320762"/>
    </source>
</evidence>
<dbReference type="STRING" id="97359.A0A550C2H2"/>
<comment type="caution">
    <text evidence="2">The sequence shown here is derived from an EMBL/GenBank/DDBJ whole genome shotgun (WGS) entry which is preliminary data.</text>
</comment>
<sequence>MSSFTILGGGYDAFIASYTFTPDNASLVLRSTYPSGQNPSWISLNPTNTNVLYATNENTEGGLQSFALYPTGGLSAAVDTVESGGDAPAYCTWLSTGEVAVMNYNSGTGRIIPTASADLIFADEAPVITFPVLNNISHPHMAYEYGDEVLIPDLGGDVIWRLKQESAGNYSIQGQIDQPEGSGPRHISVYDGYLYTLHELASTLTVQQMPSAPNGTSDIVSNVTIIPDDAPEGSAWGAAEILIPEPTDAFPTAYIYVSNRNIGNVTDPRGDTVAIFEHVNKGEEGEELQLVKQFYTGINQVRGMEFSPNGAEYLVAAGVVGDAGAIVFRRIDNGTDFEEVASNQEVATLTSFVWLSY</sequence>
<comment type="similarity">
    <text evidence="1">Belongs to the cycloisomerase 2 family.</text>
</comment>